<dbReference type="Proteomes" id="UP000822688">
    <property type="component" value="Chromosome 2"/>
</dbReference>
<dbReference type="InterPro" id="IPR016024">
    <property type="entry name" value="ARM-type_fold"/>
</dbReference>
<dbReference type="InterPro" id="IPR011989">
    <property type="entry name" value="ARM-like"/>
</dbReference>
<feature type="repeat" description="ARM" evidence="2">
    <location>
        <begin position="85"/>
        <end position="127"/>
    </location>
</feature>
<feature type="repeat" description="ARM" evidence="2">
    <location>
        <begin position="168"/>
        <end position="210"/>
    </location>
</feature>
<feature type="non-terminal residue" evidence="3">
    <location>
        <position position="244"/>
    </location>
</feature>
<keyword evidence="1" id="KW-0833">Ubl conjugation pathway</keyword>
<dbReference type="SUPFAM" id="SSF48371">
    <property type="entry name" value="ARM repeat"/>
    <property type="match status" value="1"/>
</dbReference>
<dbReference type="PROSITE" id="PS50176">
    <property type="entry name" value="ARM_REPEAT"/>
    <property type="match status" value="2"/>
</dbReference>
<accession>A0A8T0J1T9</accession>
<evidence type="ECO:0000256" key="2">
    <source>
        <dbReference type="PROSITE-ProRule" id="PRU00259"/>
    </source>
</evidence>
<sequence>MKCTQLRSLILYKVERTGPPFVSDSHIIHKRHSDQVEKVDDSTLINELITKLSSRSTKVHRDAAKTIRYFAKVNKENRVRIAEQGGIPFLINLLRSPDKETQEHAITALMNLSLHQNNRGLIMRAGAIDDIVHVVKLGQSTEARENAAAAIQCHSYDNENKISIGNTGAIPALVELLRSGTRQGKKDAANALCNLVSFQDGNKKRALQAGLTSLLMEIVRNQSITKLDDITDLSILTNLSLLKE</sequence>
<reference evidence="3" key="1">
    <citation type="submission" date="2020-06" db="EMBL/GenBank/DDBJ databases">
        <title>WGS assembly of Ceratodon purpureus strain R40.</title>
        <authorList>
            <person name="Carey S.B."/>
            <person name="Jenkins J."/>
            <person name="Shu S."/>
            <person name="Lovell J.T."/>
            <person name="Sreedasyam A."/>
            <person name="Maumus F."/>
            <person name="Tiley G.P."/>
            <person name="Fernandez-Pozo N."/>
            <person name="Barry K."/>
            <person name="Chen C."/>
            <person name="Wang M."/>
            <person name="Lipzen A."/>
            <person name="Daum C."/>
            <person name="Saski C.A."/>
            <person name="Payton A.C."/>
            <person name="Mcbreen J.C."/>
            <person name="Conrad R.E."/>
            <person name="Kollar L.M."/>
            <person name="Olsson S."/>
            <person name="Huttunen S."/>
            <person name="Landis J.B."/>
            <person name="Wickett N.J."/>
            <person name="Johnson M.G."/>
            <person name="Rensing S.A."/>
            <person name="Grimwood J."/>
            <person name="Schmutz J."/>
            <person name="Mcdaniel S.F."/>
        </authorList>
    </citation>
    <scope>NUCLEOTIDE SEQUENCE</scope>
    <source>
        <strain evidence="3">R40</strain>
    </source>
</reference>
<dbReference type="PANTHER" id="PTHR23315">
    <property type="entry name" value="U BOX DOMAIN-CONTAINING"/>
    <property type="match status" value="1"/>
</dbReference>
<name>A0A8T0J1T9_CERPU</name>
<dbReference type="EMBL" id="CM026422">
    <property type="protein sequence ID" value="KAG0588938.1"/>
    <property type="molecule type" value="Genomic_DNA"/>
</dbReference>
<comment type="caution">
    <text evidence="3">The sequence shown here is derived from an EMBL/GenBank/DDBJ whole genome shotgun (WGS) entry which is preliminary data.</text>
</comment>
<evidence type="ECO:0000256" key="1">
    <source>
        <dbReference type="ARBA" id="ARBA00022786"/>
    </source>
</evidence>
<dbReference type="InterPro" id="IPR000225">
    <property type="entry name" value="Armadillo"/>
</dbReference>
<gene>
    <name evidence="3" type="ORF">KC19_2G280100</name>
</gene>
<dbReference type="Pfam" id="PF00514">
    <property type="entry name" value="Arm"/>
    <property type="match status" value="2"/>
</dbReference>
<organism evidence="3 4">
    <name type="scientific">Ceratodon purpureus</name>
    <name type="common">Fire moss</name>
    <name type="synonym">Dicranum purpureum</name>
    <dbReference type="NCBI Taxonomy" id="3225"/>
    <lineage>
        <taxon>Eukaryota</taxon>
        <taxon>Viridiplantae</taxon>
        <taxon>Streptophyta</taxon>
        <taxon>Embryophyta</taxon>
        <taxon>Bryophyta</taxon>
        <taxon>Bryophytina</taxon>
        <taxon>Bryopsida</taxon>
        <taxon>Dicranidae</taxon>
        <taxon>Pseudoditrichales</taxon>
        <taxon>Ditrichaceae</taxon>
        <taxon>Ceratodon</taxon>
    </lineage>
</organism>
<protein>
    <submittedName>
        <fullName evidence="3">Uncharacterized protein</fullName>
    </submittedName>
</protein>
<dbReference type="SMART" id="SM00185">
    <property type="entry name" value="ARM"/>
    <property type="match status" value="2"/>
</dbReference>
<dbReference type="AlphaFoldDB" id="A0A8T0J1T9"/>
<dbReference type="PANTHER" id="PTHR23315:SF111">
    <property type="entry name" value="U-BOX DOMAIN-CONTAINING PROTEIN 14"/>
    <property type="match status" value="1"/>
</dbReference>
<evidence type="ECO:0000313" key="3">
    <source>
        <dbReference type="EMBL" id="KAG0588938.1"/>
    </source>
</evidence>
<dbReference type="Gene3D" id="1.25.10.10">
    <property type="entry name" value="Leucine-rich Repeat Variant"/>
    <property type="match status" value="2"/>
</dbReference>
<proteinExistence type="predicted"/>
<evidence type="ECO:0000313" key="4">
    <source>
        <dbReference type="Proteomes" id="UP000822688"/>
    </source>
</evidence>
<keyword evidence="4" id="KW-1185">Reference proteome</keyword>